<dbReference type="Proteomes" id="UP000287651">
    <property type="component" value="Unassembled WGS sequence"/>
</dbReference>
<accession>A0A426YZP5</accession>
<gene>
    <name evidence="1" type="ORF">B296_00032723</name>
</gene>
<reference evidence="1 2" key="1">
    <citation type="journal article" date="2014" name="Agronomy (Basel)">
        <title>A Draft Genome Sequence for Ensete ventricosum, the Drought-Tolerant Tree Against Hunger.</title>
        <authorList>
            <person name="Harrison J."/>
            <person name="Moore K.A."/>
            <person name="Paszkiewicz K."/>
            <person name="Jones T."/>
            <person name="Grant M."/>
            <person name="Ambacheew D."/>
            <person name="Muzemil S."/>
            <person name="Studholme D.J."/>
        </authorList>
    </citation>
    <scope>NUCLEOTIDE SEQUENCE [LARGE SCALE GENOMIC DNA]</scope>
</reference>
<proteinExistence type="predicted"/>
<dbReference type="AlphaFoldDB" id="A0A426YZP5"/>
<dbReference type="EMBL" id="AMZH03009320">
    <property type="protein sequence ID" value="RRT57111.1"/>
    <property type="molecule type" value="Genomic_DNA"/>
</dbReference>
<protein>
    <submittedName>
        <fullName evidence="1">Uncharacterized protein</fullName>
    </submittedName>
</protein>
<feature type="non-terminal residue" evidence="1">
    <location>
        <position position="1"/>
    </location>
</feature>
<evidence type="ECO:0000313" key="2">
    <source>
        <dbReference type="Proteomes" id="UP000287651"/>
    </source>
</evidence>
<evidence type="ECO:0000313" key="1">
    <source>
        <dbReference type="EMBL" id="RRT57111.1"/>
    </source>
</evidence>
<organism evidence="1 2">
    <name type="scientific">Ensete ventricosum</name>
    <name type="common">Abyssinian banana</name>
    <name type="synonym">Musa ensete</name>
    <dbReference type="NCBI Taxonomy" id="4639"/>
    <lineage>
        <taxon>Eukaryota</taxon>
        <taxon>Viridiplantae</taxon>
        <taxon>Streptophyta</taxon>
        <taxon>Embryophyta</taxon>
        <taxon>Tracheophyta</taxon>
        <taxon>Spermatophyta</taxon>
        <taxon>Magnoliopsida</taxon>
        <taxon>Liliopsida</taxon>
        <taxon>Zingiberales</taxon>
        <taxon>Musaceae</taxon>
        <taxon>Ensete</taxon>
    </lineage>
</organism>
<comment type="caution">
    <text evidence="1">The sequence shown here is derived from an EMBL/GenBank/DDBJ whole genome shotgun (WGS) entry which is preliminary data.</text>
</comment>
<sequence>VRSVAVNPAQFVRLYPSLSLSLSLSLSRWRKRRPKEHRIEPPVVSSSLRLGIPTETLTFRLLSIERKRRGSDRSVCFSLPESLASRGCVSSLTFPAVMVCLRSEARLRVQLCLFVL</sequence>
<name>A0A426YZP5_ENSVE</name>